<reference evidence="4" key="1">
    <citation type="submission" date="2016-02" db="EMBL/GenBank/DDBJ databases">
        <title>Dietzia cinnamea strain CD11_5 genome sequencing and assembly.</title>
        <authorList>
            <person name="Kaur G."/>
            <person name="Nair G.R."/>
            <person name="Mayilraj S."/>
        </authorList>
    </citation>
    <scope>NUCLEOTIDE SEQUENCE [LARGE SCALE GENOMIC DNA]</scope>
    <source>
        <strain evidence="4">CD10_2</strain>
    </source>
</reference>
<feature type="domain" description="EamA" evidence="2">
    <location>
        <begin position="3"/>
        <end position="136"/>
    </location>
</feature>
<dbReference type="Pfam" id="PF00892">
    <property type="entry name" value="EamA"/>
    <property type="match status" value="2"/>
</dbReference>
<dbReference type="InterPro" id="IPR037185">
    <property type="entry name" value="EmrE-like"/>
</dbReference>
<dbReference type="SUPFAM" id="SSF103481">
    <property type="entry name" value="Multidrug resistance efflux transporter EmrE"/>
    <property type="match status" value="2"/>
</dbReference>
<evidence type="ECO:0000313" key="4">
    <source>
        <dbReference type="Proteomes" id="UP000077242"/>
    </source>
</evidence>
<comment type="caution">
    <text evidence="3">The sequence shown here is derived from an EMBL/GenBank/DDBJ whole genome shotgun (WGS) entry which is preliminary data.</text>
</comment>
<dbReference type="GeneID" id="49866644"/>
<feature type="transmembrane region" description="Helical" evidence="1">
    <location>
        <begin position="269"/>
        <end position="287"/>
    </location>
</feature>
<evidence type="ECO:0000256" key="1">
    <source>
        <dbReference type="SAM" id="Phobius"/>
    </source>
</evidence>
<keyword evidence="1" id="KW-0812">Transmembrane</keyword>
<organism evidence="3 4">
    <name type="scientific">Pseudomonas monteilii</name>
    <dbReference type="NCBI Taxonomy" id="76759"/>
    <lineage>
        <taxon>Bacteria</taxon>
        <taxon>Pseudomonadati</taxon>
        <taxon>Pseudomonadota</taxon>
        <taxon>Gammaproteobacteria</taxon>
        <taxon>Pseudomonadales</taxon>
        <taxon>Pseudomonadaceae</taxon>
        <taxon>Pseudomonas</taxon>
    </lineage>
</organism>
<feature type="transmembrane region" description="Helical" evidence="1">
    <location>
        <begin position="33"/>
        <end position="52"/>
    </location>
</feature>
<name>A0AAP7KGJ5_9PSED</name>
<proteinExistence type="predicted"/>
<feature type="transmembrane region" description="Helical" evidence="1">
    <location>
        <begin position="214"/>
        <end position="234"/>
    </location>
</feature>
<dbReference type="Proteomes" id="UP000077242">
    <property type="component" value="Unassembled WGS sequence"/>
</dbReference>
<feature type="transmembrane region" description="Helical" evidence="1">
    <location>
        <begin position="182"/>
        <end position="202"/>
    </location>
</feature>
<evidence type="ECO:0000313" key="3">
    <source>
        <dbReference type="EMBL" id="OAH52738.1"/>
    </source>
</evidence>
<feature type="transmembrane region" description="Helical" evidence="1">
    <location>
        <begin position="119"/>
        <end position="140"/>
    </location>
</feature>
<dbReference type="GO" id="GO:0016020">
    <property type="term" value="C:membrane"/>
    <property type="evidence" value="ECO:0007669"/>
    <property type="project" value="InterPro"/>
</dbReference>
<feature type="transmembrane region" description="Helical" evidence="1">
    <location>
        <begin position="93"/>
        <end position="113"/>
    </location>
</feature>
<gene>
    <name evidence="3" type="ORF">AYJ70_14980</name>
</gene>
<feature type="transmembrane region" description="Helical" evidence="1">
    <location>
        <begin position="152"/>
        <end position="170"/>
    </location>
</feature>
<dbReference type="InterPro" id="IPR000620">
    <property type="entry name" value="EamA_dom"/>
</dbReference>
<dbReference type="AlphaFoldDB" id="A0AAP7KGJ5"/>
<feature type="domain" description="EamA" evidence="2">
    <location>
        <begin position="154"/>
        <end position="284"/>
    </location>
</feature>
<keyword evidence="1" id="KW-0472">Membrane</keyword>
<sequence>MDVIMGLVAAVLWGATDFLVGVNARAVGIRRAVFFGQVLGLLMMGLIILMSANQLEKMLAAPVSALLIGGVAALCTVLGALSLSKAFAIGKTAVVAPLVTTYGVFTTLLAWLGGDELSLWQFLGLLICFFGVLLASSSGNKADDQGRSMSRLPVAFALLAAALYGVSFWLQGKYALPSLGPVNMLALGYAVGVIFLMPEARLMRGWSVIRPRTYATLCGASLFNLGGFSAFSWGALNGSISVVTVISTLSGGIAAVLGFFFYRERLSCFQVVGVSLVLAGAVVLHLLERPL</sequence>
<dbReference type="RefSeq" id="WP_016715326.1">
    <property type="nucleotide sequence ID" value="NZ_CP022562.1"/>
</dbReference>
<feature type="transmembrane region" description="Helical" evidence="1">
    <location>
        <begin position="240"/>
        <end position="262"/>
    </location>
</feature>
<feature type="transmembrane region" description="Helical" evidence="1">
    <location>
        <begin position="58"/>
        <end position="81"/>
    </location>
</feature>
<accession>A0AAP7KGJ5</accession>
<dbReference type="EMBL" id="LSTU01000022">
    <property type="protein sequence ID" value="OAH52738.1"/>
    <property type="molecule type" value="Genomic_DNA"/>
</dbReference>
<feature type="transmembrane region" description="Helical" evidence="1">
    <location>
        <begin position="6"/>
        <end position="26"/>
    </location>
</feature>
<protein>
    <recommendedName>
        <fullName evidence="2">EamA domain-containing protein</fullName>
    </recommendedName>
</protein>
<keyword evidence="1" id="KW-1133">Transmembrane helix</keyword>
<evidence type="ECO:0000259" key="2">
    <source>
        <dbReference type="Pfam" id="PF00892"/>
    </source>
</evidence>